<dbReference type="EMBL" id="JBHFEH010000005">
    <property type="protein sequence ID" value="KAL2057470.1"/>
    <property type="molecule type" value="Genomic_DNA"/>
</dbReference>
<accession>A0ABR4BI24</accession>
<evidence type="ECO:0000313" key="1">
    <source>
        <dbReference type="EMBL" id="KAL2057470.1"/>
    </source>
</evidence>
<organism evidence="1 2">
    <name type="scientific">Lepraria finkii</name>
    <dbReference type="NCBI Taxonomy" id="1340010"/>
    <lineage>
        <taxon>Eukaryota</taxon>
        <taxon>Fungi</taxon>
        <taxon>Dikarya</taxon>
        <taxon>Ascomycota</taxon>
        <taxon>Pezizomycotina</taxon>
        <taxon>Lecanoromycetes</taxon>
        <taxon>OSLEUM clade</taxon>
        <taxon>Lecanoromycetidae</taxon>
        <taxon>Lecanorales</taxon>
        <taxon>Lecanorineae</taxon>
        <taxon>Stereocaulaceae</taxon>
        <taxon>Lepraria</taxon>
    </lineage>
</organism>
<comment type="caution">
    <text evidence="1">The sequence shown here is derived from an EMBL/GenBank/DDBJ whole genome shotgun (WGS) entry which is preliminary data.</text>
</comment>
<sequence>MLLHLALCYPADAATIVSLKFPDNDPLLQLQFRKTSPADIRADYEGRHTSLITTAQAGNTQEVYLKALNDRNEMTAFAEWALTATDGLTHQCPHCISKPLAGLETRFVERMSRAKGKMHQRVLKERGFSCPSSKSIH</sequence>
<keyword evidence="2" id="KW-1185">Reference proteome</keyword>
<reference evidence="1 2" key="1">
    <citation type="submission" date="2024-09" db="EMBL/GenBank/DDBJ databases">
        <title>Rethinking Asexuality: The Enigmatic Case of Functional Sexual Genes in Lepraria (Stereocaulaceae).</title>
        <authorList>
            <person name="Doellman M."/>
            <person name="Sun Y."/>
            <person name="Barcenas-Pena A."/>
            <person name="Lumbsch H.T."/>
            <person name="Grewe F."/>
        </authorList>
    </citation>
    <scope>NUCLEOTIDE SEQUENCE [LARGE SCALE GENOMIC DNA]</scope>
    <source>
        <strain evidence="1 2">Grewe 0041</strain>
    </source>
</reference>
<name>A0ABR4BI24_9LECA</name>
<evidence type="ECO:0000313" key="2">
    <source>
        <dbReference type="Proteomes" id="UP001590951"/>
    </source>
</evidence>
<gene>
    <name evidence="1" type="ORF">ABVK25_002523</name>
</gene>
<proteinExistence type="predicted"/>
<dbReference type="Proteomes" id="UP001590951">
    <property type="component" value="Unassembled WGS sequence"/>
</dbReference>
<protein>
    <submittedName>
        <fullName evidence="1">Uncharacterized protein</fullName>
    </submittedName>
</protein>